<dbReference type="Ensembl" id="ENSKMAT00000026272.1">
    <property type="protein sequence ID" value="ENSKMAP00000025946.1"/>
    <property type="gene ID" value="ENSKMAG00000019229.1"/>
</dbReference>
<dbReference type="CTD" id="163702"/>
<dbReference type="InterPro" id="IPR003961">
    <property type="entry name" value="FN3_dom"/>
</dbReference>
<feature type="domain" description="Fibronectin type-III" evidence="4">
    <location>
        <begin position="23"/>
        <end position="96"/>
    </location>
</feature>
<feature type="chain" id="PRO_5018603824" evidence="3">
    <location>
        <begin position="23"/>
        <end position="592"/>
    </location>
</feature>
<reference evidence="5" key="1">
    <citation type="submission" date="2025-08" db="UniProtKB">
        <authorList>
            <consortium name="Ensembl"/>
        </authorList>
    </citation>
    <scope>IDENTIFICATION</scope>
</reference>
<dbReference type="KEGG" id="kmr:108240312"/>
<dbReference type="PANTHER" id="PTHR20859:SF53">
    <property type="entry name" value="INTERLEUKIN-22 RECEPTOR SUBUNIT ALPHA-1"/>
    <property type="match status" value="1"/>
</dbReference>
<dbReference type="GeneTree" id="ENSGT00940000174221"/>
<evidence type="ECO:0000259" key="4">
    <source>
        <dbReference type="Pfam" id="PF01108"/>
    </source>
</evidence>
<accession>A0A3Q3BA35</accession>
<dbReference type="InterPro" id="IPR036116">
    <property type="entry name" value="FN3_sf"/>
</dbReference>
<evidence type="ECO:0000256" key="1">
    <source>
        <dbReference type="SAM" id="MobiDB-lite"/>
    </source>
</evidence>
<dbReference type="RefSeq" id="XP_017279181.1">
    <property type="nucleotide sequence ID" value="XM_017423692.3"/>
</dbReference>
<keyword evidence="3" id="KW-0732">Signal</keyword>
<feature type="signal peptide" evidence="3">
    <location>
        <begin position="1"/>
        <end position="22"/>
    </location>
</feature>
<sequence>MWPVNVMYLLLFCYACLSTAHGGVYFVSRNFYNVLHWDPVKPAFSGQKVFYSVQYLRDDQDQYHIKRECQNITRLSCNLTAETPSKPYIHYMAKVMVNGSCVGITTRFKPLRDTVLGPPLLSKCTTVSALHVDVILERGPNGVSIADIINSSKVGFSRTVPEYILKITHPAWAAQVVKNTTGQFDVKLKSNQTEYCGHVVYKPHEWGRSDSENASFCVTLPDNPGMLLQWLLVTLAVLSAAVIISVVCMCNYLKGGKLKSMPQALESTSKTWEILKHPDNNLVISEIYVGPKSDETVYSLIQVKSNVPPHRSGGYSPQDTPRHICKWNMDSSMRTAAPGTSPHSKDTSVQFSETYGVVAVHEQMKPNEEFQQSASGGSMISHSPLTSDEEGNWGKGGTIPKPSLSGTPQFSGSGFSENNPAKTLVLHTARINNGQLVLPSFPFLSEDTTGDTVSQMNPERKPLLSDLTDCQDAPSLMCLQRSDSSDWTDSGCDDSSINTPTNLYYNTAYFASQKAAPDLHKECNTIASNDAIIESGYKQNWMPEIQRKPASTDIWTSISPKIDEEVDDDEGTVSMENSGQIPLGHWGIQIQN</sequence>
<organism evidence="5 6">
    <name type="scientific">Kryptolebias marmoratus</name>
    <name type="common">Mangrove killifish</name>
    <name type="synonym">Rivulus marmoratus</name>
    <dbReference type="NCBI Taxonomy" id="37003"/>
    <lineage>
        <taxon>Eukaryota</taxon>
        <taxon>Metazoa</taxon>
        <taxon>Chordata</taxon>
        <taxon>Craniata</taxon>
        <taxon>Vertebrata</taxon>
        <taxon>Euteleostomi</taxon>
        <taxon>Actinopterygii</taxon>
        <taxon>Neopterygii</taxon>
        <taxon>Teleostei</taxon>
        <taxon>Neoteleostei</taxon>
        <taxon>Acanthomorphata</taxon>
        <taxon>Ovalentaria</taxon>
        <taxon>Atherinomorphae</taxon>
        <taxon>Cyprinodontiformes</taxon>
        <taxon>Rivulidae</taxon>
        <taxon>Kryptolebias</taxon>
    </lineage>
</organism>
<dbReference type="Gene3D" id="2.60.40.10">
    <property type="entry name" value="Immunoglobulins"/>
    <property type="match status" value="1"/>
</dbReference>
<evidence type="ECO:0000313" key="6">
    <source>
        <dbReference type="Proteomes" id="UP000264800"/>
    </source>
</evidence>
<evidence type="ECO:0000313" key="5">
    <source>
        <dbReference type="Ensembl" id="ENSKMAP00000025946.1"/>
    </source>
</evidence>
<dbReference type="InterPro" id="IPR050650">
    <property type="entry name" value="Type-II_Cytokine-TF_Rcpt"/>
</dbReference>
<keyword evidence="2" id="KW-0812">Transmembrane</keyword>
<proteinExistence type="predicted"/>
<dbReference type="AlphaFoldDB" id="A0A3Q3BA35"/>
<dbReference type="OMA" id="FCYACLS"/>
<keyword evidence="2" id="KW-0472">Membrane</keyword>
<reference evidence="5" key="2">
    <citation type="submission" date="2025-09" db="UniProtKB">
        <authorList>
            <consortium name="Ensembl"/>
        </authorList>
    </citation>
    <scope>IDENTIFICATION</scope>
</reference>
<dbReference type="Proteomes" id="UP000264800">
    <property type="component" value="Unplaced"/>
</dbReference>
<dbReference type="PANTHER" id="PTHR20859">
    <property type="entry name" value="INTERFERON/INTERLEUKIN RECEPTOR"/>
    <property type="match status" value="1"/>
</dbReference>
<dbReference type="GeneID" id="108240312"/>
<feature type="region of interest" description="Disordered" evidence="1">
    <location>
        <begin position="372"/>
        <end position="398"/>
    </location>
</feature>
<name>A0A3Q3BA35_KRYMA</name>
<dbReference type="SUPFAM" id="SSF49265">
    <property type="entry name" value="Fibronectin type III"/>
    <property type="match status" value="1"/>
</dbReference>
<keyword evidence="2" id="KW-1133">Transmembrane helix</keyword>
<evidence type="ECO:0000256" key="3">
    <source>
        <dbReference type="SAM" id="SignalP"/>
    </source>
</evidence>
<dbReference type="Pfam" id="PF01108">
    <property type="entry name" value="Tissue_fac"/>
    <property type="match status" value="1"/>
</dbReference>
<feature type="compositionally biased region" description="Polar residues" evidence="1">
    <location>
        <begin position="372"/>
        <end position="386"/>
    </location>
</feature>
<protein>
    <submittedName>
        <fullName evidence="5">Uncharacterized LOC108240312</fullName>
    </submittedName>
</protein>
<dbReference type="GO" id="GO:0005886">
    <property type="term" value="C:plasma membrane"/>
    <property type="evidence" value="ECO:0007669"/>
    <property type="project" value="TreeGrafter"/>
</dbReference>
<dbReference type="STRING" id="37003.ENSKMAP00000025946"/>
<feature type="transmembrane region" description="Helical" evidence="2">
    <location>
        <begin position="227"/>
        <end position="253"/>
    </location>
</feature>
<dbReference type="OrthoDB" id="9908819at2759"/>
<evidence type="ECO:0000256" key="2">
    <source>
        <dbReference type="SAM" id="Phobius"/>
    </source>
</evidence>
<keyword evidence="6" id="KW-1185">Reference proteome</keyword>
<dbReference type="GO" id="GO:0004896">
    <property type="term" value="F:cytokine receptor activity"/>
    <property type="evidence" value="ECO:0007669"/>
    <property type="project" value="TreeGrafter"/>
</dbReference>
<dbReference type="InterPro" id="IPR013783">
    <property type="entry name" value="Ig-like_fold"/>
</dbReference>